<dbReference type="Pfam" id="PF00326">
    <property type="entry name" value="Peptidase_S9"/>
    <property type="match status" value="1"/>
</dbReference>
<protein>
    <submittedName>
        <fullName evidence="9">Prolyl oligopeptidase family serine peptidase</fullName>
    </submittedName>
</protein>
<dbReference type="GO" id="GO:0030600">
    <property type="term" value="F:feruloyl esterase activity"/>
    <property type="evidence" value="ECO:0007669"/>
    <property type="project" value="InterPro"/>
</dbReference>
<evidence type="ECO:0000313" key="9">
    <source>
        <dbReference type="EMBL" id="MCW7516642.1"/>
    </source>
</evidence>
<dbReference type="GO" id="GO:0006508">
    <property type="term" value="P:proteolysis"/>
    <property type="evidence" value="ECO:0007669"/>
    <property type="project" value="InterPro"/>
</dbReference>
<dbReference type="GO" id="GO:0045493">
    <property type="term" value="P:xylan catabolic process"/>
    <property type="evidence" value="ECO:0007669"/>
    <property type="project" value="UniProtKB-KW"/>
</dbReference>
<evidence type="ECO:0000256" key="5">
    <source>
        <dbReference type="ARBA" id="ARBA00022801"/>
    </source>
</evidence>
<evidence type="ECO:0000256" key="4">
    <source>
        <dbReference type="ARBA" id="ARBA00022729"/>
    </source>
</evidence>
<evidence type="ECO:0000256" key="6">
    <source>
        <dbReference type="ARBA" id="ARBA00023277"/>
    </source>
</evidence>
<evidence type="ECO:0000256" key="2">
    <source>
        <dbReference type="ARBA" id="ARBA00022525"/>
    </source>
</evidence>
<proteinExistence type="predicted"/>
<keyword evidence="3" id="KW-0858">Xylan degradation</keyword>
<dbReference type="PANTHER" id="PTHR38050">
    <property type="match status" value="1"/>
</dbReference>
<keyword evidence="6" id="KW-0119">Carbohydrate metabolism</keyword>
<evidence type="ECO:0000313" key="10">
    <source>
        <dbReference type="Proteomes" id="UP001209694"/>
    </source>
</evidence>
<gene>
    <name evidence="9" type="ORF">ND810_15860</name>
</gene>
<dbReference type="EMBL" id="JAMQQD010000006">
    <property type="protein sequence ID" value="MCW7516642.1"/>
    <property type="molecule type" value="Genomic_DNA"/>
</dbReference>
<evidence type="ECO:0000259" key="8">
    <source>
        <dbReference type="Pfam" id="PF00326"/>
    </source>
</evidence>
<evidence type="ECO:0000256" key="7">
    <source>
        <dbReference type="ARBA" id="ARBA00023326"/>
    </source>
</evidence>
<dbReference type="Proteomes" id="UP001209694">
    <property type="component" value="Unassembled WGS sequence"/>
</dbReference>
<accession>A0AAW5VFJ8</accession>
<evidence type="ECO:0000256" key="1">
    <source>
        <dbReference type="ARBA" id="ARBA00004613"/>
    </source>
</evidence>
<keyword evidence="2" id="KW-0964">Secreted</keyword>
<dbReference type="PANTHER" id="PTHR38050:SF2">
    <property type="entry name" value="FERULOYL ESTERASE C-RELATED"/>
    <property type="match status" value="1"/>
</dbReference>
<evidence type="ECO:0000256" key="3">
    <source>
        <dbReference type="ARBA" id="ARBA00022651"/>
    </source>
</evidence>
<dbReference type="PROSITE" id="PS51257">
    <property type="entry name" value="PROKAR_LIPOPROTEIN"/>
    <property type="match status" value="1"/>
</dbReference>
<keyword evidence="5" id="KW-0378">Hydrolase</keyword>
<feature type="domain" description="Peptidase S9 prolyl oligopeptidase catalytic" evidence="8">
    <location>
        <begin position="115"/>
        <end position="211"/>
    </location>
</feature>
<organism evidence="9 10">
    <name type="scientific">Leptospira levettii</name>
    <dbReference type="NCBI Taxonomy" id="2023178"/>
    <lineage>
        <taxon>Bacteria</taxon>
        <taxon>Pseudomonadati</taxon>
        <taxon>Spirochaetota</taxon>
        <taxon>Spirochaetia</taxon>
        <taxon>Leptospirales</taxon>
        <taxon>Leptospiraceae</taxon>
        <taxon>Leptospira</taxon>
    </lineage>
</organism>
<dbReference type="InterPro" id="IPR001375">
    <property type="entry name" value="Peptidase_S9_cat"/>
</dbReference>
<dbReference type="InterPro" id="IPR043595">
    <property type="entry name" value="FaeB/C/D"/>
</dbReference>
<dbReference type="RefSeq" id="WP_265356302.1">
    <property type="nucleotide sequence ID" value="NZ_JAMQPS010000004.1"/>
</dbReference>
<dbReference type="GO" id="GO:0005576">
    <property type="term" value="C:extracellular region"/>
    <property type="evidence" value="ECO:0007669"/>
    <property type="project" value="UniProtKB-SubCell"/>
</dbReference>
<reference evidence="9" key="1">
    <citation type="submission" date="2022-06" db="EMBL/GenBank/DDBJ databases">
        <title>Leptospira isolates from biofilms formed at urban environments.</title>
        <authorList>
            <person name="Ribeiro P.S."/>
            <person name="Sousa T."/>
            <person name="Carvalho N."/>
            <person name="Aburjaile F."/>
            <person name="Neves F."/>
            <person name="Oliveira D."/>
            <person name="Blanco L."/>
            <person name="Lima J."/>
            <person name="Costa F."/>
            <person name="Brenig B."/>
            <person name="Soares S."/>
            <person name="Ramos R."/>
            <person name="Goes-Neto A."/>
            <person name="Matiuzzi M."/>
            <person name="Azevedo V."/>
            <person name="Ristow P."/>
        </authorList>
    </citation>
    <scope>NUCLEOTIDE SEQUENCE</scope>
    <source>
        <strain evidence="9">VSF7</strain>
    </source>
</reference>
<dbReference type="Gene3D" id="3.40.50.1820">
    <property type="entry name" value="alpha/beta hydrolase"/>
    <property type="match status" value="1"/>
</dbReference>
<dbReference type="GO" id="GO:0008236">
    <property type="term" value="F:serine-type peptidase activity"/>
    <property type="evidence" value="ECO:0007669"/>
    <property type="project" value="InterPro"/>
</dbReference>
<comment type="caution">
    <text evidence="9">The sequence shown here is derived from an EMBL/GenBank/DDBJ whole genome shotgun (WGS) entry which is preliminary data.</text>
</comment>
<dbReference type="AlphaFoldDB" id="A0AAW5VFJ8"/>
<comment type="subcellular location">
    <subcellularLocation>
        <location evidence="1">Secreted</location>
    </subcellularLocation>
</comment>
<dbReference type="SUPFAM" id="SSF53474">
    <property type="entry name" value="alpha/beta-Hydrolases"/>
    <property type="match status" value="1"/>
</dbReference>
<keyword evidence="4" id="KW-0732">Signal</keyword>
<sequence>MPFRKRFHSIIFISICVFAMTSCERGYIRSALKEKFQKKISDLPAPNAITNLAEPITNPGDYVFSTIHQEMLRYYKIHVPKSYHPNSSVPLLFVFHGGGGDMEIQSKEEFYHQISKSEELGHIVVFPNGYSLYKSGKFATWNAGNCCGESKKANVDDLGFVKGILSHLTQQMNIDKKRIYSTGMSNGAMMSYQIACSMADQFAGITAVAGTDNTIDCKPSKPISIFHIHAKNDDKVLFYGGAGSSFPDRSLITNFVSVPKTVSKWVQLNVCNPTPKIVLQNNDVTCEEYHECKDGVTVKLCVTEDGGHSWPGGKKPSFLLGGGSPTKAIIANDVMWDFFRSHSK</sequence>
<dbReference type="InterPro" id="IPR029058">
    <property type="entry name" value="AB_hydrolase_fold"/>
</dbReference>
<keyword evidence="7" id="KW-0624">Polysaccharide degradation</keyword>
<name>A0AAW5VFJ8_9LEPT</name>